<evidence type="ECO:0000256" key="12">
    <source>
        <dbReference type="ARBA" id="ARBA00047652"/>
    </source>
</evidence>
<dbReference type="VEuPathDB" id="FungiDB:PGTG_13906"/>
<dbReference type="InterPro" id="IPR035587">
    <property type="entry name" value="DUS-like_FMN-bd"/>
</dbReference>
<comment type="catalytic activity">
    <reaction evidence="11">
        <text>5,6-dihydrouridine(17) in tRNA + NAD(+) = uridine(17) in tRNA + NADH + H(+)</text>
        <dbReference type="Rhea" id="RHEA:53372"/>
        <dbReference type="Rhea" id="RHEA-COMP:13541"/>
        <dbReference type="Rhea" id="RHEA-COMP:13542"/>
        <dbReference type="ChEBI" id="CHEBI:15378"/>
        <dbReference type="ChEBI" id="CHEBI:57540"/>
        <dbReference type="ChEBI" id="CHEBI:57945"/>
        <dbReference type="ChEBI" id="CHEBI:65315"/>
        <dbReference type="ChEBI" id="CHEBI:74443"/>
        <dbReference type="EC" id="1.3.1.88"/>
    </reaction>
    <physiologicalReaction direction="right-to-left" evidence="11">
        <dbReference type="Rhea" id="RHEA:53374"/>
    </physiologicalReaction>
</comment>
<feature type="compositionally biased region" description="Low complexity" evidence="17">
    <location>
        <begin position="1296"/>
        <end position="1315"/>
    </location>
</feature>
<keyword evidence="18" id="KW-0812">Transmembrane</keyword>
<evidence type="ECO:0000313" key="20">
    <source>
        <dbReference type="EMBL" id="EFP87535.2"/>
    </source>
</evidence>
<dbReference type="InterPro" id="IPR018517">
    <property type="entry name" value="tRNA_hU_synthase_CS"/>
</dbReference>
<evidence type="ECO:0000256" key="11">
    <source>
        <dbReference type="ARBA" id="ARBA00047287"/>
    </source>
</evidence>
<dbReference type="STRING" id="418459.E3KTB0"/>
<feature type="transmembrane region" description="Helical" evidence="18">
    <location>
        <begin position="1489"/>
        <end position="1516"/>
    </location>
</feature>
<comment type="catalytic activity">
    <reaction evidence="16">
        <text>5,6-dihydrouridine(17) in tRNA + NADP(+) = uridine(17) in tRNA + NADPH + H(+)</text>
        <dbReference type="Rhea" id="RHEA:53368"/>
        <dbReference type="Rhea" id="RHEA-COMP:13541"/>
        <dbReference type="Rhea" id="RHEA-COMP:13542"/>
        <dbReference type="ChEBI" id="CHEBI:15378"/>
        <dbReference type="ChEBI" id="CHEBI:57783"/>
        <dbReference type="ChEBI" id="CHEBI:58349"/>
        <dbReference type="ChEBI" id="CHEBI:65315"/>
        <dbReference type="ChEBI" id="CHEBI:74443"/>
        <dbReference type="EC" id="1.3.1.88"/>
    </reaction>
    <physiologicalReaction direction="right-to-left" evidence="16">
        <dbReference type="Rhea" id="RHEA:53370"/>
    </physiologicalReaction>
</comment>
<evidence type="ECO:0000256" key="1">
    <source>
        <dbReference type="ARBA" id="ARBA00001917"/>
    </source>
</evidence>
<feature type="compositionally biased region" description="Basic residues" evidence="17">
    <location>
        <begin position="932"/>
        <end position="949"/>
    </location>
</feature>
<dbReference type="PANTHER" id="PTHR11082">
    <property type="entry name" value="TRNA-DIHYDROURIDINE SYNTHASE"/>
    <property type="match status" value="1"/>
</dbReference>
<keyword evidence="3" id="KW-0288">FMN</keyword>
<feature type="transmembrane region" description="Helical" evidence="18">
    <location>
        <begin position="1457"/>
        <end position="1477"/>
    </location>
</feature>
<keyword evidence="7" id="KW-0560">Oxidoreductase</keyword>
<feature type="compositionally biased region" description="Basic and acidic residues" evidence="17">
    <location>
        <begin position="45"/>
        <end position="67"/>
    </location>
</feature>
<accession>E3KTB0</accession>
<feature type="transmembrane region" description="Helical" evidence="18">
    <location>
        <begin position="632"/>
        <end position="653"/>
    </location>
</feature>
<feature type="compositionally biased region" description="Low complexity" evidence="17">
    <location>
        <begin position="437"/>
        <end position="450"/>
    </location>
</feature>
<feature type="region of interest" description="Disordered" evidence="17">
    <location>
        <begin position="932"/>
        <end position="952"/>
    </location>
</feature>
<keyword evidence="21" id="KW-1185">Reference proteome</keyword>
<feature type="transmembrane region" description="Helical" evidence="18">
    <location>
        <begin position="1536"/>
        <end position="1554"/>
    </location>
</feature>
<dbReference type="eggNOG" id="KOG2335">
    <property type="taxonomic scope" value="Eukaryota"/>
</dbReference>
<dbReference type="Pfam" id="PF01207">
    <property type="entry name" value="Dus"/>
    <property type="match status" value="1"/>
</dbReference>
<evidence type="ECO:0000256" key="13">
    <source>
        <dbReference type="ARBA" id="ARBA00048342"/>
    </source>
</evidence>
<comment type="cofactor">
    <cofactor evidence="1">
        <name>FMN</name>
        <dbReference type="ChEBI" id="CHEBI:58210"/>
    </cofactor>
</comment>
<feature type="region of interest" description="Disordered" evidence="17">
    <location>
        <begin position="1279"/>
        <end position="1315"/>
    </location>
</feature>
<evidence type="ECO:0000256" key="18">
    <source>
        <dbReference type="SAM" id="Phobius"/>
    </source>
</evidence>
<sequence>MVDSTNQAGPTISISKQEEEVGVQVTDRAVEESNDQKNGVVSGLEHGREGDTNGAEELKKNGTGEEKKKKKPTGYEFYREVLGSPRYVVAPMVDGSELAWRILSRYYGAELCYTPMIHAGLYSDDRQIKYRVEQLDLDSHEEGSEGLDRPLIVQFCANHPDTLLKAANLVINHPSSSSDFLAGNMDRLPVDAVDLNLGCPQGIAKKGKYGAFLMDHPDLITQLISQLDQHLPIPVTAKYRRFETLEKTEQYTERLIEAGAQMLSIHGRTREQKGQFTGLANWEMIRGAVQRGHARGRPMLGNGNILIGSDVSELMSQTGADGVMVAEGNLYNPAIFAPLNPDFMARYRAGLPTRFKVALARVDEEYDDECLEQLGSLESLLEFPNATKVASQYLAICRTLVTRTASSAIKGHLYKLFRPVFETGRYDDLRDRLAEVSWSSPSADPSSEGGSSKRRDRDAYEAMLDRFQTMVRLIKDRLEDDRRSGVLDEGQIDMSLKRAEGESTPSFLGRLRVPYSRCQPYVRSLVVDESGGGGGGGSTTTELVGCATEGCSNSGAGRCGWGLCKACCSTRMAQQAAEVSAAAAAPLEETKKQQKQQQQQKLIETLLTLFPITLIINQLKQQQPPPPHKRQLPINLLISLTTITTILASTTNYSYKVPFTDQRGYRQTGLHHALILAIGLPLILSATLYITTTTTNNNTATTTTTTTNHHLMDIWNRSPHLRHSNTLHYDHADYHNALSLARLDLLAFTILNLYSLLLDISLARLGEYYNYLPINNSARLIASTLKSLFISILFSLALSLGWWGQAISQSMTPFECLFSVFTFQSCLYLTTRLARRAFTLAESSIFSSTGVALMIEVIRLTSARLRYSAYLLKQQQQSTPISDADRLSFLPSLFRFPTPAIAIQHVLVSGIFLMAFTLAPLLVLSRRLGQRPTKRTRHSTRSLSRHRNRPSPTRVAALQVQKTPIWTSEPAQPDYYQRFSNPDSQHHSRQHESALKENLRKIIALSIYASITWIGLVVMSHWLGWLFEIGRDRRIKQAWWRRILGPGWLGFFRYSFLSYPEGYHPGGSRSISDEAGGSGQQIRIRWTRIAILIYWWICLVLAIGGWTTYLVRKRRSGIRHLHRSRSSELGRWSGWGSAWKNWIGFRLSRSSSRPRSNSPSTTATIPPSATTPTTLTGSISSSIFSPRQATPLSTETTTHNRSITPTTPTSASAKCSPSDLMGRVEQLIRRALPFSLNPSSPTLLPPSADTHPTDHPHLPLKSKSSPFISPLPSSLFSSLGRSSSPSSITNPHKKPSSTSSSSSSSSSAAPSATPVSPALTALTPNPLPGGPPSSLIVGSLKSQQLNFKRKFFHLLVCFMFIPTIPIDIEFSSISFSVAFVIFTFCEFARYFAFYPIGAGIHLFFNEFIDSKDSGPVILSHFYLLTACSTGIWLDGLVPNNNSHRPMRMMMGDEKKEQMGWLSTMIGSLVNRWFGIGVKQPKGLGAMDAGFGIGGCSIEDLIGVIILGVGDSCASVVGKRLGKIKWNVGSSKTVEGSVAFVGSVIVVSLGLRVVGLVQPFPIIKYSLAILLVSLLEAFTAQNDNLVLPLYSWSILKLLFLS</sequence>
<evidence type="ECO:0000313" key="21">
    <source>
        <dbReference type="Proteomes" id="UP000008783"/>
    </source>
</evidence>
<evidence type="ECO:0000256" key="17">
    <source>
        <dbReference type="SAM" id="MobiDB-lite"/>
    </source>
</evidence>
<name>E3KTB0_PUCGT</name>
<dbReference type="SUPFAM" id="SSF51395">
    <property type="entry name" value="FMN-linked oxidoreductases"/>
    <property type="match status" value="1"/>
</dbReference>
<evidence type="ECO:0000256" key="5">
    <source>
        <dbReference type="ARBA" id="ARBA00022694"/>
    </source>
</evidence>
<evidence type="ECO:0000256" key="2">
    <source>
        <dbReference type="ARBA" id="ARBA00022630"/>
    </source>
</evidence>
<comment type="similarity">
    <text evidence="9">Belongs to the Dus family. Dus1 subfamily.</text>
</comment>
<keyword evidence="4" id="KW-0507">mRNA processing</keyword>
<dbReference type="GO" id="GO:0017150">
    <property type="term" value="F:tRNA dihydrouridine synthase activity"/>
    <property type="evidence" value="ECO:0000318"/>
    <property type="project" value="GO_Central"/>
</dbReference>
<evidence type="ECO:0000256" key="16">
    <source>
        <dbReference type="ARBA" id="ARBA00049467"/>
    </source>
</evidence>
<feature type="transmembrane region" description="Helical" evidence="18">
    <location>
        <begin position="787"/>
        <end position="805"/>
    </location>
</feature>
<feature type="domain" description="DUS-like FMN-binding" evidence="19">
    <location>
        <begin position="89"/>
        <end position="337"/>
    </location>
</feature>
<keyword evidence="18" id="KW-1133">Transmembrane helix</keyword>
<feature type="compositionally biased region" description="Polar residues" evidence="17">
    <location>
        <begin position="1"/>
        <end position="15"/>
    </location>
</feature>
<protein>
    <recommendedName>
        <fullName evidence="10">tRNA-dihydrouridine(16/17) synthase [NAD(P)(+)]</fullName>
        <ecNumber evidence="10">1.3.1.88</ecNumber>
    </recommendedName>
</protein>
<feature type="transmembrane region" description="Helical" evidence="18">
    <location>
        <begin position="901"/>
        <end position="924"/>
    </location>
</feature>
<dbReference type="Gene3D" id="3.20.20.70">
    <property type="entry name" value="Aldolase class I"/>
    <property type="match status" value="1"/>
</dbReference>
<keyword evidence="2" id="KW-0285">Flavoprotein</keyword>
<feature type="transmembrane region" description="Helical" evidence="18">
    <location>
        <begin position="673"/>
        <end position="691"/>
    </location>
</feature>
<feature type="transmembrane region" description="Helical" evidence="18">
    <location>
        <begin position="1416"/>
        <end position="1437"/>
    </location>
</feature>
<dbReference type="EC" id="1.3.1.88" evidence="10"/>
<comment type="catalytic activity">
    <reaction evidence="13">
        <text>a 5,6-dihydrouridine in mRNA + NAD(+) = a uridine in mRNA + NADH + H(+)</text>
        <dbReference type="Rhea" id="RHEA:69851"/>
        <dbReference type="Rhea" id="RHEA-COMP:14658"/>
        <dbReference type="Rhea" id="RHEA-COMP:17789"/>
        <dbReference type="ChEBI" id="CHEBI:15378"/>
        <dbReference type="ChEBI" id="CHEBI:57540"/>
        <dbReference type="ChEBI" id="CHEBI:57945"/>
        <dbReference type="ChEBI" id="CHEBI:65315"/>
        <dbReference type="ChEBI" id="CHEBI:74443"/>
    </reaction>
    <physiologicalReaction direction="right-to-left" evidence="13">
        <dbReference type="Rhea" id="RHEA:69853"/>
    </physiologicalReaction>
</comment>
<evidence type="ECO:0000256" key="7">
    <source>
        <dbReference type="ARBA" id="ARBA00023002"/>
    </source>
</evidence>
<evidence type="ECO:0000256" key="15">
    <source>
        <dbReference type="ARBA" id="ARBA00049447"/>
    </source>
</evidence>
<evidence type="ECO:0000256" key="6">
    <source>
        <dbReference type="ARBA" id="ARBA00022857"/>
    </source>
</evidence>
<proteinExistence type="inferred from homology"/>
<dbReference type="EMBL" id="DS178307">
    <property type="protein sequence ID" value="EFP87535.2"/>
    <property type="molecule type" value="Genomic_DNA"/>
</dbReference>
<reference evidence="21" key="2">
    <citation type="journal article" date="2011" name="Proc. Natl. Acad. Sci. U.S.A.">
        <title>Obligate biotrophy features unraveled by the genomic analysis of rust fungi.</title>
        <authorList>
            <person name="Duplessis S."/>
            <person name="Cuomo C.A."/>
            <person name="Lin Y.-C."/>
            <person name="Aerts A."/>
            <person name="Tisserant E."/>
            <person name="Veneault-Fourrey C."/>
            <person name="Joly D.L."/>
            <person name="Hacquard S."/>
            <person name="Amselem J."/>
            <person name="Cantarel B.L."/>
            <person name="Chiu R."/>
            <person name="Coutinho P.M."/>
            <person name="Feau N."/>
            <person name="Field M."/>
            <person name="Frey P."/>
            <person name="Gelhaye E."/>
            <person name="Goldberg J."/>
            <person name="Grabherr M.G."/>
            <person name="Kodira C.D."/>
            <person name="Kohler A."/>
            <person name="Kuees U."/>
            <person name="Lindquist E.A."/>
            <person name="Lucas S.M."/>
            <person name="Mago R."/>
            <person name="Mauceli E."/>
            <person name="Morin E."/>
            <person name="Murat C."/>
            <person name="Pangilinan J.L."/>
            <person name="Park R."/>
            <person name="Pearson M."/>
            <person name="Quesneville H."/>
            <person name="Rouhier N."/>
            <person name="Sakthikumar S."/>
            <person name="Salamov A.A."/>
            <person name="Schmutz J."/>
            <person name="Selles B."/>
            <person name="Shapiro H."/>
            <person name="Tanguay P."/>
            <person name="Tuskan G.A."/>
            <person name="Henrissat B."/>
            <person name="Van de Peer Y."/>
            <person name="Rouze P."/>
            <person name="Ellis J.G."/>
            <person name="Dodds P.N."/>
            <person name="Schein J.E."/>
            <person name="Zhong S."/>
            <person name="Hamelin R.C."/>
            <person name="Grigoriev I.V."/>
            <person name="Szabo L.J."/>
            <person name="Martin F."/>
        </authorList>
    </citation>
    <scope>NUCLEOTIDE SEQUENCE [LARGE SCALE GENOMIC DNA]</scope>
    <source>
        <strain evidence="21">CRL 75-36-700-3 / race SCCL</strain>
    </source>
</reference>
<keyword evidence="8" id="KW-0520">NAD</keyword>
<dbReference type="PANTHER" id="PTHR11082:SF5">
    <property type="entry name" value="TRNA-DIHYDROURIDINE(16_17) SYNTHASE [NAD(P)(+)]-LIKE"/>
    <property type="match status" value="1"/>
</dbReference>
<keyword evidence="18" id="KW-0472">Membrane</keyword>
<reference key="1">
    <citation type="submission" date="2007-01" db="EMBL/GenBank/DDBJ databases">
        <title>The Genome Sequence of Puccinia graminis f. sp. tritici Strain CRL 75-36-700-3.</title>
        <authorList>
            <consortium name="The Broad Institute Genome Sequencing Platform"/>
            <person name="Birren B."/>
            <person name="Lander E."/>
            <person name="Galagan J."/>
            <person name="Nusbaum C."/>
            <person name="Devon K."/>
            <person name="Cuomo C."/>
            <person name="Jaffe D."/>
            <person name="Butler J."/>
            <person name="Alvarez P."/>
            <person name="Gnerre S."/>
            <person name="Grabherr M."/>
            <person name="Mauceli E."/>
            <person name="Brockman W."/>
            <person name="Young S."/>
            <person name="LaButti K."/>
            <person name="Sykes S."/>
            <person name="DeCaprio D."/>
            <person name="Crawford M."/>
            <person name="Koehrsen M."/>
            <person name="Engels R."/>
            <person name="Montgomery P."/>
            <person name="Pearson M."/>
            <person name="Howarth C."/>
            <person name="Larson L."/>
            <person name="White J."/>
            <person name="Zeng Q."/>
            <person name="Kodira C."/>
            <person name="Yandava C."/>
            <person name="Alvarado L."/>
            <person name="O'Leary S."/>
            <person name="Szabo L."/>
            <person name="Dean R."/>
            <person name="Schein J."/>
        </authorList>
    </citation>
    <scope>NUCLEOTIDE SEQUENCE</scope>
    <source>
        <strain>CRL 75-36-700-3</strain>
    </source>
</reference>
<gene>
    <name evidence="20" type="ORF">PGTG_13906</name>
</gene>
<comment type="catalytic activity">
    <reaction evidence="12">
        <text>5,6-dihydrouridine(16) in tRNA + NADP(+) = uridine(16) in tRNA + NADPH + H(+)</text>
        <dbReference type="Rhea" id="RHEA:53376"/>
        <dbReference type="Rhea" id="RHEA-COMP:13543"/>
        <dbReference type="Rhea" id="RHEA-COMP:13544"/>
        <dbReference type="ChEBI" id="CHEBI:15378"/>
        <dbReference type="ChEBI" id="CHEBI:57783"/>
        <dbReference type="ChEBI" id="CHEBI:58349"/>
        <dbReference type="ChEBI" id="CHEBI:65315"/>
        <dbReference type="ChEBI" id="CHEBI:74443"/>
        <dbReference type="EC" id="1.3.1.88"/>
    </reaction>
    <physiologicalReaction direction="right-to-left" evidence="12">
        <dbReference type="Rhea" id="RHEA:53378"/>
    </physiologicalReaction>
</comment>
<dbReference type="InterPro" id="IPR013785">
    <property type="entry name" value="Aldolase_TIM"/>
</dbReference>
<feature type="compositionally biased region" description="Low complexity" evidence="17">
    <location>
        <begin position="1279"/>
        <end position="1288"/>
    </location>
</feature>
<dbReference type="KEGG" id="pgr:PGTG_13906"/>
<feature type="transmembrane region" description="Helical" evidence="18">
    <location>
        <begin position="1002"/>
        <end position="1023"/>
    </location>
</feature>
<dbReference type="GeneID" id="10538434"/>
<feature type="region of interest" description="Disordered" evidence="17">
    <location>
        <begin position="1149"/>
        <end position="1218"/>
    </location>
</feature>
<dbReference type="CDD" id="cd02801">
    <property type="entry name" value="DUS_like_FMN"/>
    <property type="match status" value="1"/>
</dbReference>
<feature type="transmembrane region" description="Helical" evidence="18">
    <location>
        <begin position="1351"/>
        <end position="1381"/>
    </location>
</feature>
<dbReference type="HOGENOM" id="CLU_246964_0_0_1"/>
<organism evidence="20 21">
    <name type="scientific">Puccinia graminis f. sp. tritici (strain CRL 75-36-700-3 / race SCCL)</name>
    <name type="common">Black stem rust fungus</name>
    <dbReference type="NCBI Taxonomy" id="418459"/>
    <lineage>
        <taxon>Eukaryota</taxon>
        <taxon>Fungi</taxon>
        <taxon>Dikarya</taxon>
        <taxon>Basidiomycota</taxon>
        <taxon>Pucciniomycotina</taxon>
        <taxon>Pucciniomycetes</taxon>
        <taxon>Pucciniales</taxon>
        <taxon>Pucciniaceae</taxon>
        <taxon>Puccinia</taxon>
    </lineage>
</organism>
<evidence type="ECO:0000256" key="14">
    <source>
        <dbReference type="ARBA" id="ARBA00048934"/>
    </source>
</evidence>
<evidence type="ECO:0000259" key="19">
    <source>
        <dbReference type="Pfam" id="PF01207"/>
    </source>
</evidence>
<evidence type="ECO:0000256" key="3">
    <source>
        <dbReference type="ARBA" id="ARBA00022643"/>
    </source>
</evidence>
<feature type="compositionally biased region" description="Low complexity" evidence="17">
    <location>
        <begin position="1235"/>
        <end position="1247"/>
    </location>
</feature>
<evidence type="ECO:0000256" key="10">
    <source>
        <dbReference type="ARBA" id="ARBA00038890"/>
    </source>
</evidence>
<comment type="catalytic activity">
    <reaction evidence="15">
        <text>a 5,6-dihydrouridine in mRNA + NADP(+) = a uridine in mRNA + NADPH + H(+)</text>
        <dbReference type="Rhea" id="RHEA:69855"/>
        <dbReference type="Rhea" id="RHEA-COMP:14658"/>
        <dbReference type="Rhea" id="RHEA-COMP:17789"/>
        <dbReference type="ChEBI" id="CHEBI:15378"/>
        <dbReference type="ChEBI" id="CHEBI:57783"/>
        <dbReference type="ChEBI" id="CHEBI:58349"/>
        <dbReference type="ChEBI" id="CHEBI:65315"/>
        <dbReference type="ChEBI" id="CHEBI:74443"/>
    </reaction>
    <physiologicalReaction direction="right-to-left" evidence="15">
        <dbReference type="Rhea" id="RHEA:69857"/>
    </physiologicalReaction>
</comment>
<feature type="region of interest" description="Disordered" evidence="17">
    <location>
        <begin position="1"/>
        <end position="72"/>
    </location>
</feature>
<keyword evidence="5" id="KW-0819">tRNA processing</keyword>
<dbReference type="OrthoDB" id="2506535at2759"/>
<dbReference type="eggNOG" id="KOG2468">
    <property type="taxonomic scope" value="Eukaryota"/>
</dbReference>
<feature type="transmembrane region" description="Helical" evidence="18">
    <location>
        <begin position="1093"/>
        <end position="1111"/>
    </location>
</feature>
<comment type="catalytic activity">
    <reaction evidence="14">
        <text>5,6-dihydrouridine(16) in tRNA + NAD(+) = uridine(16) in tRNA + NADH + H(+)</text>
        <dbReference type="Rhea" id="RHEA:53380"/>
        <dbReference type="Rhea" id="RHEA-COMP:13543"/>
        <dbReference type="Rhea" id="RHEA-COMP:13544"/>
        <dbReference type="ChEBI" id="CHEBI:15378"/>
        <dbReference type="ChEBI" id="CHEBI:57540"/>
        <dbReference type="ChEBI" id="CHEBI:57945"/>
        <dbReference type="ChEBI" id="CHEBI:65315"/>
        <dbReference type="ChEBI" id="CHEBI:74443"/>
        <dbReference type="EC" id="1.3.1.88"/>
    </reaction>
    <physiologicalReaction direction="right-to-left" evidence="14">
        <dbReference type="Rhea" id="RHEA:53382"/>
    </physiologicalReaction>
</comment>
<evidence type="ECO:0000256" key="4">
    <source>
        <dbReference type="ARBA" id="ARBA00022664"/>
    </source>
</evidence>
<feature type="compositionally biased region" description="Low complexity" evidence="17">
    <location>
        <begin position="1204"/>
        <end position="1213"/>
    </location>
</feature>
<feature type="compositionally biased region" description="Low complexity" evidence="17">
    <location>
        <begin position="1149"/>
        <end position="1186"/>
    </location>
</feature>
<dbReference type="PROSITE" id="PS01136">
    <property type="entry name" value="UPF0034"/>
    <property type="match status" value="1"/>
</dbReference>
<feature type="transmembrane region" description="Helical" evidence="18">
    <location>
        <begin position="745"/>
        <end position="766"/>
    </location>
</feature>
<feature type="region of interest" description="Disordered" evidence="17">
    <location>
        <begin position="437"/>
        <end position="457"/>
    </location>
</feature>
<evidence type="ECO:0000256" key="9">
    <source>
        <dbReference type="ARBA" id="ARBA00038313"/>
    </source>
</evidence>
<keyword evidence="6" id="KW-0521">NADP</keyword>
<dbReference type="Proteomes" id="UP000008783">
    <property type="component" value="Unassembled WGS sequence"/>
</dbReference>
<feature type="region of interest" description="Disordered" evidence="17">
    <location>
        <begin position="1235"/>
        <end position="1266"/>
    </location>
</feature>
<dbReference type="GO" id="GO:0006397">
    <property type="term" value="P:mRNA processing"/>
    <property type="evidence" value="ECO:0007669"/>
    <property type="project" value="UniProtKB-KW"/>
</dbReference>
<dbReference type="InParanoid" id="E3KTB0"/>
<feature type="compositionally biased region" description="Polar residues" evidence="17">
    <location>
        <begin position="1187"/>
        <end position="1203"/>
    </location>
</feature>
<dbReference type="GO" id="GO:0050660">
    <property type="term" value="F:flavin adenine dinucleotide binding"/>
    <property type="evidence" value="ECO:0007669"/>
    <property type="project" value="InterPro"/>
</dbReference>
<dbReference type="RefSeq" id="XP_003331954.2">
    <property type="nucleotide sequence ID" value="XM_003331906.2"/>
</dbReference>
<evidence type="ECO:0000256" key="8">
    <source>
        <dbReference type="ARBA" id="ARBA00023027"/>
    </source>
</evidence>